<sequence length="279" mass="30452">MTWLRNPFRSSPPSNHPQSEAHLSDGEPIPSTTTPPEDIPSDVEAQSLPPTPETTTTRLPPTDRLTNHQIFYIFGLDGVGAMILSGGINFAIAYAMYTTQNTALHPIRLFQLPNTLAGDCAVTIIIQCIITWLVELILVSRDLASGGVAPIGFVPQPKNRLLRWFMFLDTTEADTPGSIGGWVFFLGAQIARAFVVAVVSFCVLWGPCVGILTTVGERQGGDWVYEKTWVPQVFKLILGGVLALLTTPVFAGVWLVKAGWEHQHQYRINGEEEEGGVVG</sequence>
<gene>
    <name evidence="3" type="ORF">QBC46DRAFT_93311</name>
</gene>
<dbReference type="Pfam" id="PF10445">
    <property type="entry name" value="DUF2456"/>
    <property type="match status" value="1"/>
</dbReference>
<evidence type="ECO:0000313" key="3">
    <source>
        <dbReference type="EMBL" id="KAK3945493.1"/>
    </source>
</evidence>
<proteinExistence type="predicted"/>
<keyword evidence="2" id="KW-1133">Transmembrane helix</keyword>
<protein>
    <submittedName>
        <fullName evidence="3">Uncharacterized protein</fullName>
    </submittedName>
</protein>
<feature type="transmembrane region" description="Helical" evidence="2">
    <location>
        <begin position="70"/>
        <end position="96"/>
    </location>
</feature>
<dbReference type="PANTHER" id="PTHR28297">
    <property type="entry name" value="FUNGAL PROTEIN"/>
    <property type="match status" value="1"/>
</dbReference>
<keyword evidence="4" id="KW-1185">Reference proteome</keyword>
<dbReference type="EMBL" id="MU853754">
    <property type="protein sequence ID" value="KAK3945493.1"/>
    <property type="molecule type" value="Genomic_DNA"/>
</dbReference>
<comment type="caution">
    <text evidence="3">The sequence shown here is derived from an EMBL/GenBank/DDBJ whole genome shotgun (WGS) entry which is preliminary data.</text>
</comment>
<feature type="transmembrane region" description="Helical" evidence="2">
    <location>
        <begin position="193"/>
        <end position="216"/>
    </location>
</feature>
<dbReference type="InterPro" id="IPR018852">
    <property type="entry name" value="DUF2456"/>
</dbReference>
<accession>A0AAN6NIP1</accession>
<dbReference type="Proteomes" id="UP001303473">
    <property type="component" value="Unassembled WGS sequence"/>
</dbReference>
<keyword evidence="2" id="KW-0472">Membrane</keyword>
<evidence type="ECO:0000313" key="4">
    <source>
        <dbReference type="Proteomes" id="UP001303473"/>
    </source>
</evidence>
<feature type="transmembrane region" description="Helical" evidence="2">
    <location>
        <begin position="236"/>
        <end position="256"/>
    </location>
</feature>
<dbReference type="AlphaFoldDB" id="A0AAN6NIP1"/>
<organism evidence="3 4">
    <name type="scientific">Diplogelasinospora grovesii</name>
    <dbReference type="NCBI Taxonomy" id="303347"/>
    <lineage>
        <taxon>Eukaryota</taxon>
        <taxon>Fungi</taxon>
        <taxon>Dikarya</taxon>
        <taxon>Ascomycota</taxon>
        <taxon>Pezizomycotina</taxon>
        <taxon>Sordariomycetes</taxon>
        <taxon>Sordariomycetidae</taxon>
        <taxon>Sordariales</taxon>
        <taxon>Diplogelasinosporaceae</taxon>
        <taxon>Diplogelasinospora</taxon>
    </lineage>
</organism>
<keyword evidence="2" id="KW-0812">Transmembrane</keyword>
<feature type="compositionally biased region" description="Polar residues" evidence="1">
    <location>
        <begin position="8"/>
        <end position="18"/>
    </location>
</feature>
<feature type="region of interest" description="Disordered" evidence="1">
    <location>
        <begin position="1"/>
        <end position="62"/>
    </location>
</feature>
<evidence type="ECO:0000256" key="2">
    <source>
        <dbReference type="SAM" id="Phobius"/>
    </source>
</evidence>
<feature type="compositionally biased region" description="Low complexity" evidence="1">
    <location>
        <begin position="53"/>
        <end position="62"/>
    </location>
</feature>
<evidence type="ECO:0000256" key="1">
    <source>
        <dbReference type="SAM" id="MobiDB-lite"/>
    </source>
</evidence>
<dbReference type="PANTHER" id="PTHR28297:SF1">
    <property type="entry name" value="FUNGAL PROTEIN"/>
    <property type="match status" value="1"/>
</dbReference>
<feature type="transmembrane region" description="Helical" evidence="2">
    <location>
        <begin position="116"/>
        <end position="138"/>
    </location>
</feature>
<reference evidence="4" key="1">
    <citation type="journal article" date="2023" name="Mol. Phylogenet. Evol.">
        <title>Genome-scale phylogeny and comparative genomics of the fungal order Sordariales.</title>
        <authorList>
            <person name="Hensen N."/>
            <person name="Bonometti L."/>
            <person name="Westerberg I."/>
            <person name="Brannstrom I.O."/>
            <person name="Guillou S."/>
            <person name="Cros-Aarteil S."/>
            <person name="Calhoun S."/>
            <person name="Haridas S."/>
            <person name="Kuo A."/>
            <person name="Mondo S."/>
            <person name="Pangilinan J."/>
            <person name="Riley R."/>
            <person name="LaButti K."/>
            <person name="Andreopoulos B."/>
            <person name="Lipzen A."/>
            <person name="Chen C."/>
            <person name="Yan M."/>
            <person name="Daum C."/>
            <person name="Ng V."/>
            <person name="Clum A."/>
            <person name="Steindorff A."/>
            <person name="Ohm R.A."/>
            <person name="Martin F."/>
            <person name="Silar P."/>
            <person name="Natvig D.O."/>
            <person name="Lalanne C."/>
            <person name="Gautier V."/>
            <person name="Ament-Velasquez S.L."/>
            <person name="Kruys A."/>
            <person name="Hutchinson M.I."/>
            <person name="Powell A.J."/>
            <person name="Barry K."/>
            <person name="Miller A.N."/>
            <person name="Grigoriev I.V."/>
            <person name="Debuchy R."/>
            <person name="Gladieux P."/>
            <person name="Hiltunen Thoren M."/>
            <person name="Johannesson H."/>
        </authorList>
    </citation>
    <scope>NUCLEOTIDE SEQUENCE [LARGE SCALE GENOMIC DNA]</scope>
    <source>
        <strain evidence="4">CBS 340.73</strain>
    </source>
</reference>
<name>A0AAN6NIP1_9PEZI</name>